<protein>
    <submittedName>
        <fullName evidence="2">Uncharacterized protein</fullName>
    </submittedName>
</protein>
<name>A0A6G5RQC9_9ACTN</name>
<dbReference type="Proteomes" id="UP000495940">
    <property type="component" value="Chromosome"/>
</dbReference>
<reference evidence="2 3" key="1">
    <citation type="submission" date="2017-06" db="EMBL/GenBank/DDBJ databases">
        <title>Complete Genome Sequence of Streptomyces hawaiiensis NRRL 15010 and insights into acyldepsipeptides biosynthesis.</title>
        <authorList>
            <person name="Mariita R.M."/>
            <person name="Sello J.K."/>
        </authorList>
    </citation>
    <scope>NUCLEOTIDE SEQUENCE [LARGE SCALE GENOMIC DNA]</scope>
    <source>
        <strain evidence="2 3">ATCC 12236</strain>
    </source>
</reference>
<evidence type="ECO:0000313" key="3">
    <source>
        <dbReference type="Proteomes" id="UP000495940"/>
    </source>
</evidence>
<accession>A0A6G5RQC9</accession>
<feature type="region of interest" description="Disordered" evidence="1">
    <location>
        <begin position="192"/>
        <end position="212"/>
    </location>
</feature>
<sequence>MRRFVELSVPLTGFGAYDLYGTGMGALYLETARTQVGREQFAGFLDCWQDVLARGEGPSALSVVHREIARAVVYLWYTGFWPALAPAAHAELRRSEANKEVAASAESYPEGLVWRTFDGHPAGAKPPGFATWACEQDPLPSPERIVGQLKASRGSDPITPAPVYDPAAYGAGQVDDGVPLYLLSGPRVSRAVAPSEVSAADVQPPEPLQAGE</sequence>
<evidence type="ECO:0000256" key="1">
    <source>
        <dbReference type="SAM" id="MobiDB-lite"/>
    </source>
</evidence>
<proteinExistence type="predicted"/>
<evidence type="ECO:0000313" key="2">
    <source>
        <dbReference type="EMBL" id="QCD60368.1"/>
    </source>
</evidence>
<dbReference type="KEGG" id="shaw:CEB94_00830"/>
<keyword evidence="3" id="KW-1185">Reference proteome</keyword>
<organism evidence="2 3">
    <name type="scientific">Streptomyces hawaiiensis</name>
    <dbReference type="NCBI Taxonomy" id="67305"/>
    <lineage>
        <taxon>Bacteria</taxon>
        <taxon>Bacillati</taxon>
        <taxon>Actinomycetota</taxon>
        <taxon>Actinomycetes</taxon>
        <taxon>Kitasatosporales</taxon>
        <taxon>Streptomycetaceae</taxon>
        <taxon>Streptomyces</taxon>
    </lineage>
</organism>
<dbReference type="EMBL" id="CP021978">
    <property type="protein sequence ID" value="QCD60368.1"/>
    <property type="molecule type" value="Genomic_DNA"/>
</dbReference>
<gene>
    <name evidence="2" type="ORF">CEB94_00830</name>
</gene>
<dbReference type="AlphaFoldDB" id="A0A6G5RQC9"/>